<organism evidence="3 4">
    <name type="scientific">Lentinula raphanica</name>
    <dbReference type="NCBI Taxonomy" id="153919"/>
    <lineage>
        <taxon>Eukaryota</taxon>
        <taxon>Fungi</taxon>
        <taxon>Dikarya</taxon>
        <taxon>Basidiomycota</taxon>
        <taxon>Agaricomycotina</taxon>
        <taxon>Agaricomycetes</taxon>
        <taxon>Agaricomycetidae</taxon>
        <taxon>Agaricales</taxon>
        <taxon>Marasmiineae</taxon>
        <taxon>Omphalotaceae</taxon>
        <taxon>Lentinula</taxon>
    </lineage>
</organism>
<dbReference type="AlphaFoldDB" id="A0AA38P259"/>
<dbReference type="Proteomes" id="UP001163846">
    <property type="component" value="Unassembled WGS sequence"/>
</dbReference>
<name>A0AA38P259_9AGAR</name>
<gene>
    <name evidence="3" type="ORF">F5878DRAFT_728042</name>
</gene>
<keyword evidence="2" id="KW-0732">Signal</keyword>
<keyword evidence="4" id="KW-1185">Reference proteome</keyword>
<evidence type="ECO:0000256" key="2">
    <source>
        <dbReference type="SAM" id="SignalP"/>
    </source>
</evidence>
<dbReference type="EMBL" id="MU806497">
    <property type="protein sequence ID" value="KAJ3834688.1"/>
    <property type="molecule type" value="Genomic_DNA"/>
</dbReference>
<evidence type="ECO:0000313" key="4">
    <source>
        <dbReference type="Proteomes" id="UP001163846"/>
    </source>
</evidence>
<feature type="region of interest" description="Disordered" evidence="1">
    <location>
        <begin position="83"/>
        <end position="128"/>
    </location>
</feature>
<comment type="caution">
    <text evidence="3">The sequence shown here is derived from an EMBL/GenBank/DDBJ whole genome shotgun (WGS) entry which is preliminary data.</text>
</comment>
<feature type="signal peptide" evidence="2">
    <location>
        <begin position="1"/>
        <end position="24"/>
    </location>
</feature>
<feature type="region of interest" description="Disordered" evidence="1">
    <location>
        <begin position="185"/>
        <end position="219"/>
    </location>
</feature>
<feature type="compositionally biased region" description="Low complexity" evidence="1">
    <location>
        <begin position="25"/>
        <end position="35"/>
    </location>
</feature>
<accession>A0AA38P259</accession>
<protein>
    <submittedName>
        <fullName evidence="3">Uncharacterized protein</fullName>
    </submittedName>
</protein>
<evidence type="ECO:0000313" key="3">
    <source>
        <dbReference type="EMBL" id="KAJ3834688.1"/>
    </source>
</evidence>
<sequence length="219" mass="23007">MTHSTTRALVLLLLGGAISSGVISAPTSMPSSSPTLNGAQTTPQAPSSCARLSGSLSGGSGSSPGVHPHGRCGLPLWQPGYVPSPVDGSSDGVTSGKNSAERKENAAGGTNNCIPVTDLKDPADDGGRKHLEDIKSWIKARPPSKASDEELKDGMMEMIKGYLLDRYKGVSPDVEKEANELYTKLEEEYDSPSRREAREIASRASRGAEGRQDDTTAKP</sequence>
<feature type="region of interest" description="Disordered" evidence="1">
    <location>
        <begin position="25"/>
        <end position="71"/>
    </location>
</feature>
<feature type="compositionally biased region" description="Polar residues" evidence="1">
    <location>
        <begin position="36"/>
        <end position="47"/>
    </location>
</feature>
<feature type="chain" id="PRO_5041463290" evidence="2">
    <location>
        <begin position="25"/>
        <end position="219"/>
    </location>
</feature>
<proteinExistence type="predicted"/>
<feature type="compositionally biased region" description="Basic and acidic residues" evidence="1">
    <location>
        <begin position="118"/>
        <end position="128"/>
    </location>
</feature>
<reference evidence="3" key="1">
    <citation type="submission" date="2022-08" db="EMBL/GenBank/DDBJ databases">
        <authorList>
            <consortium name="DOE Joint Genome Institute"/>
            <person name="Min B."/>
            <person name="Riley R."/>
            <person name="Sierra-Patev S."/>
            <person name="Naranjo-Ortiz M."/>
            <person name="Looney B."/>
            <person name="Konkel Z."/>
            <person name="Slot J.C."/>
            <person name="Sakamoto Y."/>
            <person name="Steenwyk J.L."/>
            <person name="Rokas A."/>
            <person name="Carro J."/>
            <person name="Camarero S."/>
            <person name="Ferreira P."/>
            <person name="Molpeceres G."/>
            <person name="Ruiz-Duenas F.J."/>
            <person name="Serrano A."/>
            <person name="Henrissat B."/>
            <person name="Drula E."/>
            <person name="Hughes K.W."/>
            <person name="Mata J.L."/>
            <person name="Ishikawa N.K."/>
            <person name="Vargas-Isla R."/>
            <person name="Ushijima S."/>
            <person name="Smith C.A."/>
            <person name="Ahrendt S."/>
            <person name="Andreopoulos W."/>
            <person name="He G."/>
            <person name="Labutti K."/>
            <person name="Lipzen A."/>
            <person name="Ng V."/>
            <person name="Sandor L."/>
            <person name="Barry K."/>
            <person name="Martinez A.T."/>
            <person name="Xiao Y."/>
            <person name="Gibbons J.G."/>
            <person name="Terashima K."/>
            <person name="Hibbett D.S."/>
            <person name="Grigoriev I.V."/>
        </authorList>
    </citation>
    <scope>NUCLEOTIDE SEQUENCE</scope>
    <source>
        <strain evidence="3">TFB9207</strain>
    </source>
</reference>
<evidence type="ECO:0000256" key="1">
    <source>
        <dbReference type="SAM" id="MobiDB-lite"/>
    </source>
</evidence>